<dbReference type="PANTHER" id="PTHR15496">
    <property type="entry name" value="GENERAL TRANSCRIPTION FACTOR 3C POLYPEPTIDE 4 FAMILY"/>
    <property type="match status" value="1"/>
</dbReference>
<organism evidence="4 6">
    <name type="scientific">Bombus vosnesenskii</name>
    <dbReference type="NCBI Taxonomy" id="207650"/>
    <lineage>
        <taxon>Eukaryota</taxon>
        <taxon>Metazoa</taxon>
        <taxon>Ecdysozoa</taxon>
        <taxon>Arthropoda</taxon>
        <taxon>Hexapoda</taxon>
        <taxon>Insecta</taxon>
        <taxon>Pterygota</taxon>
        <taxon>Neoptera</taxon>
        <taxon>Endopterygota</taxon>
        <taxon>Hymenoptera</taxon>
        <taxon>Apocrita</taxon>
        <taxon>Aculeata</taxon>
        <taxon>Apoidea</taxon>
        <taxon>Anthophila</taxon>
        <taxon>Apidae</taxon>
        <taxon>Bombus</taxon>
        <taxon>Pyrobombus</taxon>
    </lineage>
</organism>
<gene>
    <name evidence="5 6 7" type="primary">LOC117243012</name>
</gene>
<feature type="domain" description="Transcription factor IIIC putative zinc-finger" evidence="3">
    <location>
        <begin position="591"/>
        <end position="649"/>
    </location>
</feature>
<reference evidence="5 6" key="1">
    <citation type="submission" date="2025-04" db="UniProtKB">
        <authorList>
            <consortium name="RefSeq"/>
        </authorList>
    </citation>
    <scope>IDENTIFICATION</scope>
    <source>
        <tissue evidence="5 6">Muscle</tissue>
    </source>
</reference>
<dbReference type="GO" id="GO:0000127">
    <property type="term" value="C:transcription factor TFIIIC complex"/>
    <property type="evidence" value="ECO:0007669"/>
    <property type="project" value="InterPro"/>
</dbReference>
<dbReference type="GO" id="GO:0006384">
    <property type="term" value="P:transcription initiation at RNA polymerase III promoter"/>
    <property type="evidence" value="ECO:0007669"/>
    <property type="project" value="InterPro"/>
</dbReference>
<dbReference type="Pfam" id="PF12657">
    <property type="entry name" value="TFIIIC_delta"/>
    <property type="match status" value="1"/>
</dbReference>
<name>A0A6J3LMV3_9HYME</name>
<proteinExistence type="predicted"/>
<protein>
    <submittedName>
        <fullName evidence="5 6">Uncharacterized protein LOC117243012</fullName>
    </submittedName>
</protein>
<accession>A0A6J3LMV3</accession>
<sequence>MEMEEIYNLTIFPLVTSKFSVQWSTDNHISILTERGIHIFEFIPSPMSPCSTIKFIRSFIYAPSTLPTENISNKIESKIWGMQREAVYSFIMEESLTPKLSNLKEMVPKIIDLTWSPQNLIHPSKCLIAILTSAGAVTIAYKISKDWYPAYDLSSIRYNFIEQEINTKLKESKNNSTLFETFKNCLKALQASCFTWSKLFVNFAYFAVAYFNGDIIIYKIPKISDYNEISNPEIIGTIRLNEYIKISALNWVTIDIKKHLIIVGYIDGRIHGLNIEDHDQNMELKFIEKYYDYKDRISISAIRIFPQNDLNIKILVAKGPFLFLFCIEKNGTLKTMEHLQLEGFTISGMTCISTNYALVTTENGLMFSVNTERNQFLKKKVNNKLSQSHVRYLGCAHSPSVVIFINVTSPNTIYDHLVMKEPTKIHMFCLKHKNWDPLTVLNENKHERLEQLWDCLEAIRMKATRALNPTILLSKVPSNLESLSLHELRVVMWTSVMIQVCEKKKVIQGIGSIAGEISEAQPLIFVHSACNYLMRLESRSSLSEQQKLSICLLKMHLEAYLTGEENKKVTPFYKHIKDVLKETCKLNLSNIETCNLCGEIINELPWKVIKCSKGHILPRCPITLLQITTMQYRTCPICSLIFHPCLEKEFEETRCLFCDVPALEENRVLNTKCYIPKEKSLSSLQSHTLQMSEDREMDTVADES</sequence>
<evidence type="ECO:0000313" key="7">
    <source>
        <dbReference type="RefSeq" id="XP_033366037.1"/>
    </source>
</evidence>
<feature type="domain" description="Transcription factor IIIC 90kDa subunit N-terminal" evidence="2">
    <location>
        <begin position="23"/>
        <end position="431"/>
    </location>
</feature>
<dbReference type="RefSeq" id="XP_033366035.1">
    <property type="nucleotide sequence ID" value="XM_033510144.1"/>
</dbReference>
<dbReference type="RefSeq" id="XP_033366037.1">
    <property type="nucleotide sequence ID" value="XM_033510146.1"/>
</dbReference>
<evidence type="ECO:0000259" key="3">
    <source>
        <dbReference type="Pfam" id="PF12660"/>
    </source>
</evidence>
<dbReference type="InterPro" id="IPR024764">
    <property type="entry name" value="TFIIIC_Znf"/>
</dbReference>
<dbReference type="RefSeq" id="XP_033366036.1">
    <property type="nucleotide sequence ID" value="XM_033510145.1"/>
</dbReference>
<dbReference type="PANTHER" id="PTHR15496:SF2">
    <property type="entry name" value="GENERAL TRANSCRIPTION FACTOR 3C POLYPEPTIDE 4"/>
    <property type="match status" value="1"/>
</dbReference>
<evidence type="ECO:0000259" key="2">
    <source>
        <dbReference type="Pfam" id="PF12657"/>
    </source>
</evidence>
<dbReference type="GeneID" id="117243012"/>
<dbReference type="Proteomes" id="UP000504631">
    <property type="component" value="Unplaced"/>
</dbReference>
<evidence type="ECO:0000313" key="4">
    <source>
        <dbReference type="Proteomes" id="UP000504631"/>
    </source>
</evidence>
<dbReference type="KEGG" id="bvk:117243012"/>
<dbReference type="GO" id="GO:0004402">
    <property type="term" value="F:histone acetyltransferase activity"/>
    <property type="evidence" value="ECO:0007669"/>
    <property type="project" value="InterPro"/>
</dbReference>
<dbReference type="SUPFAM" id="SSF50978">
    <property type="entry name" value="WD40 repeat-like"/>
    <property type="match status" value="1"/>
</dbReference>
<evidence type="ECO:0000256" key="1">
    <source>
        <dbReference type="SAM" id="MobiDB-lite"/>
    </source>
</evidence>
<evidence type="ECO:0000313" key="5">
    <source>
        <dbReference type="RefSeq" id="XP_033366035.1"/>
    </source>
</evidence>
<dbReference type="Pfam" id="PF12660">
    <property type="entry name" value="zf-TFIIIC"/>
    <property type="match status" value="1"/>
</dbReference>
<dbReference type="InterPro" id="IPR024761">
    <property type="entry name" value="TFIIIC_delta_N"/>
</dbReference>
<dbReference type="InterPro" id="IPR036322">
    <property type="entry name" value="WD40_repeat_dom_sf"/>
</dbReference>
<dbReference type="AlphaFoldDB" id="A0A6J3LMV3"/>
<keyword evidence="4" id="KW-1185">Reference proteome</keyword>
<evidence type="ECO:0000313" key="6">
    <source>
        <dbReference type="RefSeq" id="XP_033366036.1"/>
    </source>
</evidence>
<dbReference type="InterPro" id="IPR044230">
    <property type="entry name" value="GTF3C4"/>
</dbReference>
<feature type="region of interest" description="Disordered" evidence="1">
    <location>
        <begin position="685"/>
        <end position="704"/>
    </location>
</feature>